<protein>
    <submittedName>
        <fullName evidence="5">Protein NLRC5</fullName>
    </submittedName>
</protein>
<dbReference type="Gene3D" id="3.40.50.300">
    <property type="entry name" value="P-loop containing nucleotide triphosphate hydrolases"/>
    <property type="match status" value="1"/>
</dbReference>
<dbReference type="InterPro" id="IPR036179">
    <property type="entry name" value="Ig-like_dom_sf"/>
</dbReference>
<evidence type="ECO:0000256" key="2">
    <source>
        <dbReference type="SAM" id="SignalP"/>
    </source>
</evidence>
<evidence type="ECO:0000256" key="1">
    <source>
        <dbReference type="SAM" id="Phobius"/>
    </source>
</evidence>
<dbReference type="PROSITE" id="PS50835">
    <property type="entry name" value="IG_LIKE"/>
    <property type="match status" value="1"/>
</dbReference>
<organism evidence="5 6">
    <name type="scientific">Holothuria leucospilota</name>
    <name type="common">Black long sea cucumber</name>
    <name type="synonym">Mertensiothuria leucospilota</name>
    <dbReference type="NCBI Taxonomy" id="206669"/>
    <lineage>
        <taxon>Eukaryota</taxon>
        <taxon>Metazoa</taxon>
        <taxon>Echinodermata</taxon>
        <taxon>Eleutherozoa</taxon>
        <taxon>Echinozoa</taxon>
        <taxon>Holothuroidea</taxon>
        <taxon>Aspidochirotacea</taxon>
        <taxon>Aspidochirotida</taxon>
        <taxon>Holothuriidae</taxon>
        <taxon>Holothuria</taxon>
    </lineage>
</organism>
<dbReference type="PANTHER" id="PTHR46312:SF2">
    <property type="entry name" value="NUCLEOTIDE-BINDING OLIGOMERIZATION DOMAIN-CONTAINING PROTEIN 2-LIKE"/>
    <property type="match status" value="1"/>
</dbReference>
<dbReference type="InterPro" id="IPR007111">
    <property type="entry name" value="NACHT_NTPase"/>
</dbReference>
<feature type="domain" description="Ig-like" evidence="3">
    <location>
        <begin position="353"/>
        <end position="444"/>
    </location>
</feature>
<evidence type="ECO:0000313" key="6">
    <source>
        <dbReference type="Proteomes" id="UP001152320"/>
    </source>
</evidence>
<reference evidence="5" key="1">
    <citation type="submission" date="2021-10" db="EMBL/GenBank/DDBJ databases">
        <title>Tropical sea cucumber genome reveals ecological adaptation and Cuvierian tubules defense mechanism.</title>
        <authorList>
            <person name="Chen T."/>
        </authorList>
    </citation>
    <scope>NUCLEOTIDE SEQUENCE</scope>
    <source>
        <strain evidence="5">Nanhai2018</strain>
        <tissue evidence="5">Muscle</tissue>
    </source>
</reference>
<dbReference type="PANTHER" id="PTHR46312">
    <property type="entry name" value="NACHT DOMAIN-CONTAINING PROTEIN"/>
    <property type="match status" value="1"/>
</dbReference>
<keyword evidence="1" id="KW-0812">Transmembrane</keyword>
<evidence type="ECO:0000259" key="4">
    <source>
        <dbReference type="PROSITE" id="PS50837"/>
    </source>
</evidence>
<evidence type="ECO:0000259" key="3">
    <source>
        <dbReference type="PROSITE" id="PS50835"/>
    </source>
</evidence>
<proteinExistence type="predicted"/>
<dbReference type="InterPro" id="IPR013783">
    <property type="entry name" value="Ig-like_fold"/>
</dbReference>
<dbReference type="OrthoDB" id="427518at2759"/>
<feature type="transmembrane region" description="Helical" evidence="1">
    <location>
        <begin position="475"/>
        <end position="501"/>
    </location>
</feature>
<sequence length="1214" mass="138876">MEHTAKFNSLVHLFCIGFLRGLADQTQCQHEQYLELGKRGIISCSFDEGVAISWYNSTTLVGEYSLIDYTFSTNLKDGEGYESEEFDIHHNGSLIIPEVSLRHEHMYAVHYLHSTEEDPVTIYVNVVVIVKPESPFPVIDQCGTVSSICFHEISSPANLLCSVNNARPTVKLQWVTRTTSGDRNISYKFATTHGETWFTSSALTTNVFFFSSHMALHTCIAKSLPGVLEHEESMVFVYKSKVDLSSVKIIKKYEELNTRLELPCSDDDVGFLIWKKNAKGLSEMFGEILLYSILIGEQYTQMLVANVNVEENGALVFPQLRLEHEGTYGCFYGNGITDDVTVYDVVAYVNPTPPYPVIKGCNHQQYCVLEVGYEGNITCTVQGIRPQVQLEWVTLNEKDSSLIDFENHRFNTVPNGDLFDVSISSTYLITDNAKTRMTLICRISGSDIWDLKMKFDLHVVSDDNTAKSDASKKKLLLLLLVLIVPLALAVLSGFCILRKVLRLRKGKRKKKEQSITTAVDYETEEMLSNYQHEEEEIMRKKQLFVDQLQHKYETWCNSVQPIPYIRDKCCVDTIFVESGLEFLTSSSTLLREQKHWTRFHSYQDLFQDPRIKAKRLILEGDPGYGKSTLTLQFAYDWCNTVPASPLSDIEMFILLRLRQLRGVKSIYKAIKQFLLPVDSTLSEDDVKFVLQNSFSTVIFLDGFDEYAAETSDENGDVMNIIRFEMFQDFDVVLTTRSSFLPASIPAQTKRVRLTGFDANARSCYIRKAVVGDDDEAAGQIERNLQENPILSDLCQVPLLFVIFAHMTHKRDQFRKLNSVTSFFKYMITSFHSHMKNKMDEKNIQEYEKFEQNHCELDKVAFEALGGNSQSMVWTKQDLSREIGQKLYEKYCRTGILVEEEVMKMIDDPNFITSGPIHYTTEVRFYHKLFCEWYAAHYLAEYLKQCTSADLNKFLPHLDPYNLQYLYRFTCGLNPDSAEKIIDYLTKMEGGDKFAILCILEQSGKVDDVKESIRKLCSEGIVISGCDSLLLQRSSTQILEIASKNEIPIEYLQLHMCFAAVDLPNGDIILDSGLRLSSSMQVKRLGVDLLSREMTSEEVEEVFQFALTCPVLEILVIGGCMAPRSFSVGPTLSSLQSKNIQVRWKCSAESPIYILNLLSGLWENKDDESQLTDEDFSQMWQLREKARKEWKEQDYMKDLKETRDYFSRKAKGLPA</sequence>
<dbReference type="SUPFAM" id="SSF48726">
    <property type="entry name" value="Immunoglobulin"/>
    <property type="match status" value="2"/>
</dbReference>
<keyword evidence="1" id="KW-1133">Transmembrane helix</keyword>
<evidence type="ECO:0000313" key="5">
    <source>
        <dbReference type="EMBL" id="KAJ8050848.1"/>
    </source>
</evidence>
<dbReference type="Gene3D" id="2.60.40.10">
    <property type="entry name" value="Immunoglobulins"/>
    <property type="match status" value="1"/>
</dbReference>
<dbReference type="EMBL" id="JAIZAY010000001">
    <property type="protein sequence ID" value="KAJ8050848.1"/>
    <property type="molecule type" value="Genomic_DNA"/>
</dbReference>
<dbReference type="InterPro" id="IPR007110">
    <property type="entry name" value="Ig-like_dom"/>
</dbReference>
<dbReference type="Pfam" id="PF05729">
    <property type="entry name" value="NACHT"/>
    <property type="match status" value="1"/>
</dbReference>
<gene>
    <name evidence="5" type="ORF">HOLleu_04206</name>
</gene>
<feature type="chain" id="PRO_5040483572" evidence="2">
    <location>
        <begin position="24"/>
        <end position="1214"/>
    </location>
</feature>
<keyword evidence="2" id="KW-0732">Signal</keyword>
<keyword evidence="1" id="KW-0472">Membrane</keyword>
<feature type="domain" description="NACHT" evidence="4">
    <location>
        <begin position="614"/>
        <end position="738"/>
    </location>
</feature>
<dbReference type="PROSITE" id="PS50837">
    <property type="entry name" value="NACHT"/>
    <property type="match status" value="1"/>
</dbReference>
<dbReference type="Proteomes" id="UP001152320">
    <property type="component" value="Chromosome 1"/>
</dbReference>
<dbReference type="InterPro" id="IPR027417">
    <property type="entry name" value="P-loop_NTPase"/>
</dbReference>
<keyword evidence="6" id="KW-1185">Reference proteome</keyword>
<name>A0A9Q1HM92_HOLLE</name>
<dbReference type="AlphaFoldDB" id="A0A9Q1HM92"/>
<feature type="signal peptide" evidence="2">
    <location>
        <begin position="1"/>
        <end position="23"/>
    </location>
</feature>
<accession>A0A9Q1HM92</accession>
<dbReference type="SUPFAM" id="SSF52540">
    <property type="entry name" value="P-loop containing nucleoside triphosphate hydrolases"/>
    <property type="match status" value="1"/>
</dbReference>
<comment type="caution">
    <text evidence="5">The sequence shown here is derived from an EMBL/GenBank/DDBJ whole genome shotgun (WGS) entry which is preliminary data.</text>
</comment>